<dbReference type="Gene3D" id="3.40.50.150">
    <property type="entry name" value="Vaccinia Virus protein VP39"/>
    <property type="match status" value="2"/>
</dbReference>
<evidence type="ECO:0000256" key="1">
    <source>
        <dbReference type="ARBA" id="ARBA00004496"/>
    </source>
</evidence>
<evidence type="ECO:0000256" key="2">
    <source>
        <dbReference type="ARBA" id="ARBA00010203"/>
    </source>
</evidence>
<dbReference type="InterPro" id="IPR053943">
    <property type="entry name" value="RlmKL-like_Mtase_CS"/>
</dbReference>
<dbReference type="PANTHER" id="PTHR14911:SF13">
    <property type="entry name" value="TRNA (GUANINE(6)-N2)-METHYLTRANSFERASE THUMP3"/>
    <property type="match status" value="1"/>
</dbReference>
<keyword evidence="7" id="KW-0949">S-adenosyl-L-methionine</keyword>
<keyword evidence="9" id="KW-0680">Restriction system</keyword>
<evidence type="ECO:0000313" key="12">
    <source>
        <dbReference type="EMBL" id="ABB75518.1"/>
    </source>
</evidence>
<dbReference type="REBASE" id="33000">
    <property type="entry name" value="M.NmfORF2226P"/>
</dbReference>
<reference evidence="13" key="1">
    <citation type="submission" date="2005-08" db="EMBL/GenBank/DDBJ databases">
        <title>Complete sequence of chromosome 1 of Nitrosospira multiformis ATCC 25196.</title>
        <authorList>
            <person name="Copeland A."/>
            <person name="Lucas S."/>
            <person name="Lapidus A."/>
            <person name="Barry K."/>
            <person name="Detter J.C."/>
            <person name="Glavina T."/>
            <person name="Hammon N."/>
            <person name="Israni S."/>
            <person name="Pitluck S."/>
            <person name="Chain P."/>
            <person name="Malfatti S."/>
            <person name="Shin M."/>
            <person name="Vergez L."/>
            <person name="Schmutz J."/>
            <person name="Larimer F."/>
            <person name="Land M."/>
            <person name="Hauser L."/>
            <person name="Kyrpides N."/>
            <person name="Lykidis A."/>
            <person name="Richardson P."/>
        </authorList>
    </citation>
    <scope>NUCLEOTIDE SEQUENCE [LARGE SCALE GENOMIC DNA]</scope>
    <source>
        <strain evidence="13">ATCC 25196 / NCIMB 11849 / C 71</strain>
    </source>
</reference>
<dbReference type="GO" id="GO:0009307">
    <property type="term" value="P:DNA restriction-modification system"/>
    <property type="evidence" value="ECO:0007669"/>
    <property type="project" value="UniProtKB-KW"/>
</dbReference>
<dbReference type="Proteomes" id="UP000002718">
    <property type="component" value="Chromosome"/>
</dbReference>
<dbReference type="RefSeq" id="WP_011381524.1">
    <property type="nucleotide sequence ID" value="NC_007614.1"/>
</dbReference>
<evidence type="ECO:0000256" key="4">
    <source>
        <dbReference type="ARBA" id="ARBA00022490"/>
    </source>
</evidence>
<dbReference type="PROSITE" id="PS01261">
    <property type="entry name" value="UPF0020"/>
    <property type="match status" value="1"/>
</dbReference>
<organism evidence="12 13">
    <name type="scientific">Nitrosospira multiformis (strain ATCC 25196 / NCIMB 11849 / C 71)</name>
    <dbReference type="NCBI Taxonomy" id="323848"/>
    <lineage>
        <taxon>Bacteria</taxon>
        <taxon>Pseudomonadati</taxon>
        <taxon>Pseudomonadota</taxon>
        <taxon>Betaproteobacteria</taxon>
        <taxon>Nitrosomonadales</taxon>
        <taxon>Nitrosomonadaceae</taxon>
        <taxon>Nitrosospira</taxon>
    </lineage>
</organism>
<dbReference type="GO" id="GO:0016423">
    <property type="term" value="F:tRNA (guanine) methyltransferase activity"/>
    <property type="evidence" value="ECO:0007669"/>
    <property type="project" value="TreeGrafter"/>
</dbReference>
<dbReference type="GO" id="GO:0015667">
    <property type="term" value="F:site-specific DNA-methyltransferase (cytosine-N4-specific) activity"/>
    <property type="evidence" value="ECO:0007669"/>
    <property type="project" value="UniProtKB-EC"/>
</dbReference>
<dbReference type="Pfam" id="PF01170">
    <property type="entry name" value="UPF0020"/>
    <property type="match status" value="1"/>
</dbReference>
<dbReference type="SUPFAM" id="SSF53335">
    <property type="entry name" value="S-adenosyl-L-methionine-dependent methyltransferases"/>
    <property type="match status" value="1"/>
</dbReference>
<dbReference type="KEGG" id="nmu:Nmul_A2226"/>
<dbReference type="PANTHER" id="PTHR14911">
    <property type="entry name" value="THUMP DOMAIN-CONTAINING"/>
    <property type="match status" value="1"/>
</dbReference>
<dbReference type="eggNOG" id="COG0863">
    <property type="taxonomic scope" value="Bacteria"/>
</dbReference>
<keyword evidence="6" id="KW-0808">Transferase</keyword>
<comment type="subcellular location">
    <subcellularLocation>
        <location evidence="1">Cytoplasm</location>
    </subcellularLocation>
</comment>
<keyword evidence="13" id="KW-1185">Reference proteome</keyword>
<dbReference type="PROSITE" id="PS00093">
    <property type="entry name" value="N4_MTASE"/>
    <property type="match status" value="1"/>
</dbReference>
<dbReference type="GO" id="GO:0030488">
    <property type="term" value="P:tRNA methylation"/>
    <property type="evidence" value="ECO:0007669"/>
    <property type="project" value="TreeGrafter"/>
</dbReference>
<keyword evidence="8" id="KW-0819">tRNA processing</keyword>
<dbReference type="eggNOG" id="COG1743">
    <property type="taxonomic scope" value="Bacteria"/>
</dbReference>
<evidence type="ECO:0000256" key="9">
    <source>
        <dbReference type="ARBA" id="ARBA00022747"/>
    </source>
</evidence>
<evidence type="ECO:0000256" key="6">
    <source>
        <dbReference type="ARBA" id="ARBA00022679"/>
    </source>
</evidence>
<protein>
    <recommendedName>
        <fullName evidence="3">site-specific DNA-methyltransferase (cytosine-N(4)-specific)</fullName>
        <ecNumber evidence="3">2.1.1.113</ecNumber>
    </recommendedName>
</protein>
<dbReference type="GO" id="GO:0003677">
    <property type="term" value="F:DNA binding"/>
    <property type="evidence" value="ECO:0007669"/>
    <property type="project" value="InterPro"/>
</dbReference>
<evidence type="ECO:0000313" key="13">
    <source>
        <dbReference type="Proteomes" id="UP000002718"/>
    </source>
</evidence>
<dbReference type="HOGENOM" id="CLU_027633_1_0_4"/>
<dbReference type="OrthoDB" id="9816288at2"/>
<proteinExistence type="inferred from homology"/>
<dbReference type="EC" id="2.1.1.113" evidence="3"/>
<dbReference type="EMBL" id="CP000103">
    <property type="protein sequence ID" value="ABB75518.1"/>
    <property type="molecule type" value="Genomic_DNA"/>
</dbReference>
<accession>Q2Y6V3</accession>
<evidence type="ECO:0000259" key="11">
    <source>
        <dbReference type="Pfam" id="PF01170"/>
    </source>
</evidence>
<keyword evidence="4" id="KW-0963">Cytoplasm</keyword>
<evidence type="ECO:0000256" key="10">
    <source>
        <dbReference type="ARBA" id="ARBA00049120"/>
    </source>
</evidence>
<comment type="catalytic activity">
    <reaction evidence="10">
        <text>a 2'-deoxycytidine in DNA + S-adenosyl-L-methionine = an N(4)-methyl-2'-deoxycytidine in DNA + S-adenosyl-L-homocysteine + H(+)</text>
        <dbReference type="Rhea" id="RHEA:16857"/>
        <dbReference type="Rhea" id="RHEA-COMP:11369"/>
        <dbReference type="Rhea" id="RHEA-COMP:13674"/>
        <dbReference type="ChEBI" id="CHEBI:15378"/>
        <dbReference type="ChEBI" id="CHEBI:57856"/>
        <dbReference type="ChEBI" id="CHEBI:59789"/>
        <dbReference type="ChEBI" id="CHEBI:85452"/>
        <dbReference type="ChEBI" id="CHEBI:137933"/>
        <dbReference type="EC" id="2.1.1.113"/>
    </reaction>
</comment>
<evidence type="ECO:0000256" key="3">
    <source>
        <dbReference type="ARBA" id="ARBA00012185"/>
    </source>
</evidence>
<dbReference type="GO" id="GO:0005737">
    <property type="term" value="C:cytoplasm"/>
    <property type="evidence" value="ECO:0007669"/>
    <property type="project" value="UniProtKB-SubCell"/>
</dbReference>
<evidence type="ECO:0000256" key="5">
    <source>
        <dbReference type="ARBA" id="ARBA00022603"/>
    </source>
</evidence>
<name>Q2Y6V3_NITMU</name>
<keyword evidence="5" id="KW-0489">Methyltransferase</keyword>
<evidence type="ECO:0000256" key="7">
    <source>
        <dbReference type="ARBA" id="ARBA00022691"/>
    </source>
</evidence>
<evidence type="ECO:0000256" key="8">
    <source>
        <dbReference type="ARBA" id="ARBA00022694"/>
    </source>
</evidence>
<dbReference type="InterPro" id="IPR029063">
    <property type="entry name" value="SAM-dependent_MTases_sf"/>
</dbReference>
<dbReference type="InterPro" id="IPR000241">
    <property type="entry name" value="RlmKL-like_Mtase"/>
</dbReference>
<dbReference type="AlphaFoldDB" id="Q2Y6V3"/>
<gene>
    <name evidence="12" type="ordered locus">Nmul_A2226</name>
</gene>
<dbReference type="InterPro" id="IPR017985">
    <property type="entry name" value="MeTrfase_CN4_CS"/>
</dbReference>
<feature type="domain" description="Ribosomal RNA large subunit methyltransferase K/L-like methyltransferase" evidence="11">
    <location>
        <begin position="62"/>
        <end position="108"/>
    </location>
</feature>
<dbReference type="STRING" id="323848.Nmul_A2226"/>
<reference evidence="12 13" key="2">
    <citation type="journal article" date="2008" name="Appl. Environ. Microbiol.">
        <title>Complete genome sequence of Nitrosospira multiformis, an ammonia-oxidizing bacterium from the soil environment.</title>
        <authorList>
            <person name="Norton J.M."/>
            <person name="Klotz M.G."/>
            <person name="Stein L.Y."/>
            <person name="Arp D.J."/>
            <person name="Bottomley P.J."/>
            <person name="Chain P.S."/>
            <person name="Hauser L.J."/>
            <person name="Land M.L."/>
            <person name="Larimer F.W."/>
            <person name="Shin M.W."/>
            <person name="Starkenburg S.R."/>
        </authorList>
    </citation>
    <scope>NUCLEOTIDE SEQUENCE [LARGE SCALE GENOMIC DNA]</scope>
    <source>
        <strain evidence="13">ATCC 25196 / NCIMB 11849 / C 71</strain>
    </source>
</reference>
<comment type="similarity">
    <text evidence="2">Belongs to the N(4)/N(6)-methyltransferase family. N(4) subfamily.</text>
</comment>
<sequence>MNLSGLEEVYSQRMPEKIDTSEMLNLLKTAYITTGEPVEVDFRSLVDWVKIGDQYSHLLHPYPAKLLPHIANFFLRCSSLVGKEAMVLDPFCGSGTVALEAFLAGHTPLIADANPLALLIAKVKTTTFNETVLVQLAKSICCRAKSFRTAPTIHVINDHLWYSPRIKIALEKLVRAIRELPRNIEREFFELCLSVTARRLSFADPRISVPVRLRIKPSLGNVASKIISERLEWLQDVNVIAEFQKTVDTNIQRIQQTNRAANGCRARTKIVGSDARDLRESVSGTKLQDNCVDLVITSPPYGSAQKYVRASSLSLNWLGYASPDTLKHLERISIGREHVPASWQISNGSLSSSFENLLDRVGQKNRTRERITRTYLIELRQAMVEVARVTKDGGTIIVVVGNNQVCGETLRNDEYLKEVLTDLRFEITLHLIDHIKSRGLMTKRNKTASIISRESVLVFTKSLYRGS</sequence>